<name>A0ABU6U9I1_9FABA</name>
<gene>
    <name evidence="1" type="ORF">PIB30_022137</name>
</gene>
<dbReference type="Proteomes" id="UP001341840">
    <property type="component" value="Unassembled WGS sequence"/>
</dbReference>
<protein>
    <submittedName>
        <fullName evidence="1">Uncharacterized protein</fullName>
    </submittedName>
</protein>
<accession>A0ABU6U9I1</accession>
<evidence type="ECO:0000313" key="2">
    <source>
        <dbReference type="Proteomes" id="UP001341840"/>
    </source>
</evidence>
<evidence type="ECO:0000313" key="1">
    <source>
        <dbReference type="EMBL" id="MED6157315.1"/>
    </source>
</evidence>
<keyword evidence="2" id="KW-1185">Reference proteome</keyword>
<proteinExistence type="predicted"/>
<sequence>MCSFWMIVTRENVGLRGSSELCSTPNLITMESSRHFIICVVSACASTGLEWGAYVGPIYSVTNLFKVYEMKSPPIPNENMWPRWLGSKLRPNSTMKRKAKRIHVSTRIRNNESGIADMPLSLPSVSHVCLHRVSSAPAYGI</sequence>
<organism evidence="1 2">
    <name type="scientific">Stylosanthes scabra</name>
    <dbReference type="NCBI Taxonomy" id="79078"/>
    <lineage>
        <taxon>Eukaryota</taxon>
        <taxon>Viridiplantae</taxon>
        <taxon>Streptophyta</taxon>
        <taxon>Embryophyta</taxon>
        <taxon>Tracheophyta</taxon>
        <taxon>Spermatophyta</taxon>
        <taxon>Magnoliopsida</taxon>
        <taxon>eudicotyledons</taxon>
        <taxon>Gunneridae</taxon>
        <taxon>Pentapetalae</taxon>
        <taxon>rosids</taxon>
        <taxon>fabids</taxon>
        <taxon>Fabales</taxon>
        <taxon>Fabaceae</taxon>
        <taxon>Papilionoideae</taxon>
        <taxon>50 kb inversion clade</taxon>
        <taxon>dalbergioids sensu lato</taxon>
        <taxon>Dalbergieae</taxon>
        <taxon>Pterocarpus clade</taxon>
        <taxon>Stylosanthes</taxon>
    </lineage>
</organism>
<comment type="caution">
    <text evidence="1">The sequence shown here is derived from an EMBL/GenBank/DDBJ whole genome shotgun (WGS) entry which is preliminary data.</text>
</comment>
<dbReference type="EMBL" id="JASCZI010120903">
    <property type="protein sequence ID" value="MED6157315.1"/>
    <property type="molecule type" value="Genomic_DNA"/>
</dbReference>
<reference evidence="1 2" key="1">
    <citation type="journal article" date="2023" name="Plants (Basel)">
        <title>Bridging the Gap: Combining Genomics and Transcriptomics Approaches to Understand Stylosanthes scabra, an Orphan Legume from the Brazilian Caatinga.</title>
        <authorList>
            <person name="Ferreira-Neto J.R.C."/>
            <person name="da Silva M.D."/>
            <person name="Binneck E."/>
            <person name="de Melo N.F."/>
            <person name="da Silva R.H."/>
            <person name="de Melo A.L.T.M."/>
            <person name="Pandolfi V."/>
            <person name="Bustamante F.O."/>
            <person name="Brasileiro-Vidal A.C."/>
            <person name="Benko-Iseppon A.M."/>
        </authorList>
    </citation>
    <scope>NUCLEOTIDE SEQUENCE [LARGE SCALE GENOMIC DNA]</scope>
    <source>
        <tissue evidence="1">Leaves</tissue>
    </source>
</reference>